<feature type="compositionally biased region" description="Acidic residues" evidence="1">
    <location>
        <begin position="222"/>
        <end position="234"/>
    </location>
</feature>
<feature type="compositionally biased region" description="Acidic residues" evidence="1">
    <location>
        <begin position="356"/>
        <end position="369"/>
    </location>
</feature>
<dbReference type="Pfam" id="PF10680">
    <property type="entry name" value="RRN9"/>
    <property type="match status" value="1"/>
</dbReference>
<proteinExistence type="predicted"/>
<protein>
    <recommendedName>
        <fullName evidence="2">Rrn9 domain-containing protein</fullName>
    </recommendedName>
</protein>
<dbReference type="InterPro" id="IPR019622">
    <property type="entry name" value="Rrn9_dom"/>
</dbReference>
<feature type="region of interest" description="Disordered" evidence="1">
    <location>
        <begin position="188"/>
        <end position="266"/>
    </location>
</feature>
<feature type="compositionally biased region" description="Acidic residues" evidence="1">
    <location>
        <begin position="244"/>
        <end position="266"/>
    </location>
</feature>
<feature type="compositionally biased region" description="Acidic residues" evidence="1">
    <location>
        <begin position="531"/>
        <end position="555"/>
    </location>
</feature>
<sequence>MSSIGDDAEAEVQDEIRDASSGSDYEDEAKPQDEDYDEDSESEREGRFHGPDSSWRFYTKEERAIVSSLDQAENNDLSAHLYNAHVWKQGLRDVERMRDCLPWHGKHRWIQPEDNGKLPFLPPAAWTAWPLRPEDVPRSQEQWGIPAVDPDVEASTFTKAEPWRPGLHLQEELKAIFLRRAKESFRERERADAVKKQDVAHASGSKTPVSFKSRPRHSGSEQTDDGDESDEDEIDQQKVKKENSDDDDVDMESVNDQESVSDQEIDDVEYLPSFLLDDDQASSILEPTVHHIIAKFNDLLIGLHKSRLGHHQDRSRSRGSSAGSRLHSKSRERPRSAASVPAKRKRAASDIKVEDAMSESEDAESESDEDMRTGRDPQPGGRRRMLAPRDWSEVLGIAAMVGWDQDILDRAARRCAATFGESMTMRVMPETSFGNTRDQVVEYVPIMIPPIDESASDDNDMESDEESKEPPSLACREPSCRRHSKPFGSTWRLREHLKRKHKFSKEQIDRVAPRLSAPTSRTRAIKTEPTSDAEEEEEEEEEGDKLQTEGEEAEVEDHQDTDATSSPENEVLLDDQKRKK</sequence>
<feature type="region of interest" description="Disordered" evidence="1">
    <location>
        <begin position="1"/>
        <end position="54"/>
    </location>
</feature>
<gene>
    <name evidence="3" type="ORF">PRZ48_001293</name>
</gene>
<comment type="caution">
    <text evidence="3">The sequence shown here is derived from an EMBL/GenBank/DDBJ whole genome shotgun (WGS) entry which is preliminary data.</text>
</comment>
<keyword evidence="4" id="KW-1185">Reference proteome</keyword>
<evidence type="ECO:0000256" key="1">
    <source>
        <dbReference type="SAM" id="MobiDB-lite"/>
    </source>
</evidence>
<name>A0ABR0F277_ZASCE</name>
<evidence type="ECO:0000313" key="3">
    <source>
        <dbReference type="EMBL" id="KAK4507558.1"/>
    </source>
</evidence>
<feature type="region of interest" description="Disordered" evidence="1">
    <location>
        <begin position="450"/>
        <end position="580"/>
    </location>
</feature>
<feature type="compositionally biased region" description="Acidic residues" evidence="1">
    <location>
        <begin position="1"/>
        <end position="13"/>
    </location>
</feature>
<feature type="region of interest" description="Disordered" evidence="1">
    <location>
        <begin position="309"/>
        <end position="385"/>
    </location>
</feature>
<accession>A0ABR0F277</accession>
<evidence type="ECO:0000313" key="4">
    <source>
        <dbReference type="Proteomes" id="UP001305779"/>
    </source>
</evidence>
<reference evidence="3 4" key="1">
    <citation type="journal article" date="2023" name="G3 (Bethesda)">
        <title>A chromosome-level genome assembly of Zasmidium syzygii isolated from banana leaves.</title>
        <authorList>
            <person name="van Westerhoven A.C."/>
            <person name="Mehrabi R."/>
            <person name="Talebi R."/>
            <person name="Steentjes M.B.F."/>
            <person name="Corcolon B."/>
            <person name="Chong P.A."/>
            <person name="Kema G.H.J."/>
            <person name="Seidl M.F."/>
        </authorList>
    </citation>
    <scope>NUCLEOTIDE SEQUENCE [LARGE SCALE GENOMIC DNA]</scope>
    <source>
        <strain evidence="3 4">P124</strain>
    </source>
</reference>
<feature type="compositionally biased region" description="Acidic residues" evidence="1">
    <location>
        <begin position="454"/>
        <end position="467"/>
    </location>
</feature>
<organism evidence="3 4">
    <name type="scientific">Zasmidium cellare</name>
    <name type="common">Wine cellar mold</name>
    <name type="synonym">Racodium cellare</name>
    <dbReference type="NCBI Taxonomy" id="395010"/>
    <lineage>
        <taxon>Eukaryota</taxon>
        <taxon>Fungi</taxon>
        <taxon>Dikarya</taxon>
        <taxon>Ascomycota</taxon>
        <taxon>Pezizomycotina</taxon>
        <taxon>Dothideomycetes</taxon>
        <taxon>Dothideomycetidae</taxon>
        <taxon>Mycosphaerellales</taxon>
        <taxon>Mycosphaerellaceae</taxon>
        <taxon>Zasmidium</taxon>
    </lineage>
</organism>
<dbReference type="Proteomes" id="UP001305779">
    <property type="component" value="Unassembled WGS sequence"/>
</dbReference>
<feature type="compositionally biased region" description="Basic and acidic residues" evidence="1">
    <location>
        <begin position="188"/>
        <end position="199"/>
    </location>
</feature>
<evidence type="ECO:0000259" key="2">
    <source>
        <dbReference type="Pfam" id="PF10680"/>
    </source>
</evidence>
<dbReference type="EMBL" id="JAXOVC010000001">
    <property type="protein sequence ID" value="KAK4507558.1"/>
    <property type="molecule type" value="Genomic_DNA"/>
</dbReference>
<feature type="domain" description="Rrn9" evidence="2">
    <location>
        <begin position="69"/>
        <end position="143"/>
    </location>
</feature>